<dbReference type="Gramene" id="TraesMAC7A03G03993950.1">
    <property type="protein sequence ID" value="TraesMAC7A03G03993950.1.CDS1"/>
    <property type="gene ID" value="TraesMAC7A03G03993950"/>
</dbReference>
<dbReference type="Gramene" id="TraesJUL7A03G04032570.1">
    <property type="protein sequence ID" value="TraesJUL7A03G04032570.1.CDS1"/>
    <property type="gene ID" value="TraesJUL7A03G04032570"/>
</dbReference>
<dbReference type="Gramene" id="TraesWEE_scaffold_023535_01G000200.1">
    <property type="protein sequence ID" value="TraesWEE_scaffold_023535_01G000200.1"/>
    <property type="gene ID" value="TraesWEE_scaffold_023535_01G000200"/>
</dbReference>
<reference evidence="2" key="1">
    <citation type="submission" date="2018-08" db="EMBL/GenBank/DDBJ databases">
        <authorList>
            <person name="Rossello M."/>
        </authorList>
    </citation>
    <scope>NUCLEOTIDE SEQUENCE [LARGE SCALE GENOMIC DNA]</scope>
    <source>
        <strain evidence="2">cv. Chinese Spring</strain>
    </source>
</reference>
<feature type="region of interest" description="Disordered" evidence="1">
    <location>
        <begin position="1"/>
        <end position="70"/>
    </location>
</feature>
<dbReference type="Gramene" id="TraesARI7A03G03970160.1">
    <property type="protein sequence ID" value="TraesARI7A03G03970160.1.CDS1"/>
    <property type="gene ID" value="TraesARI7A03G03970160"/>
</dbReference>
<feature type="compositionally biased region" description="Polar residues" evidence="1">
    <location>
        <begin position="35"/>
        <end position="52"/>
    </location>
</feature>
<protein>
    <submittedName>
        <fullName evidence="2">Uncharacterized protein</fullName>
    </submittedName>
</protein>
<dbReference type="Gramene" id="TraesLDM7A03G03999370.1">
    <property type="protein sequence ID" value="TraesLDM7A03G03999370.1.CDS1"/>
    <property type="gene ID" value="TraesLDM7A03G03999370"/>
</dbReference>
<dbReference type="Gramene" id="TraesJAG7A03G03977880.1">
    <property type="protein sequence ID" value="TraesJAG7A03G03977880.1.CDS1"/>
    <property type="gene ID" value="TraesJAG7A03G03977880"/>
</dbReference>
<dbReference type="Gramene" id="TraesCLE_scaffold_010251_01G000100.1">
    <property type="protein sequence ID" value="TraesCLE_scaffold_010251_01G000100.1"/>
    <property type="gene ID" value="TraesCLE_scaffold_010251_01G000100"/>
</dbReference>
<accession>A0A3B6RLZ8</accession>
<sequence length="70" mass="8207">MGDGVEEEGRSNTNQKRVEEDVVPDEQQERRSPKRNQQQDPQVSKKSPNFSLHLSHEQIMEEFPSSTKRR</sequence>
<keyword evidence="3" id="KW-1185">Reference proteome</keyword>
<dbReference type="Gramene" id="TraesNOR7A03G04039430.1">
    <property type="protein sequence ID" value="TraesNOR7A03G04039430.1.CDS1"/>
    <property type="gene ID" value="TraesNOR7A03G04039430"/>
</dbReference>
<dbReference type="AlphaFoldDB" id="A0A3B6RLZ8"/>
<dbReference type="Proteomes" id="UP000019116">
    <property type="component" value="Chromosome 7A"/>
</dbReference>
<name>A0A3B6RLZ8_WHEAT</name>
<proteinExistence type="predicted"/>
<dbReference type="Gramene" id="TraesCS7A03G1107900.1">
    <property type="protein sequence ID" value="TraesCS7A03G1107900.1.CDS1"/>
    <property type="gene ID" value="TraesCS7A03G1107900"/>
</dbReference>
<evidence type="ECO:0000313" key="2">
    <source>
        <dbReference type="EnsemblPlants" id="TraesCS7A02G455500.1.cds1"/>
    </source>
</evidence>
<evidence type="ECO:0000256" key="1">
    <source>
        <dbReference type="SAM" id="MobiDB-lite"/>
    </source>
</evidence>
<dbReference type="Gramene" id="TraesLAC7A03G03949880.1">
    <property type="protein sequence ID" value="TraesLAC7A03G03949880.1.CDS1"/>
    <property type="gene ID" value="TraesLAC7A03G03949880"/>
</dbReference>
<organism evidence="2">
    <name type="scientific">Triticum aestivum</name>
    <name type="common">Wheat</name>
    <dbReference type="NCBI Taxonomy" id="4565"/>
    <lineage>
        <taxon>Eukaryota</taxon>
        <taxon>Viridiplantae</taxon>
        <taxon>Streptophyta</taxon>
        <taxon>Embryophyta</taxon>
        <taxon>Tracheophyta</taxon>
        <taxon>Spermatophyta</taxon>
        <taxon>Magnoliopsida</taxon>
        <taxon>Liliopsida</taxon>
        <taxon>Poales</taxon>
        <taxon>Poaceae</taxon>
        <taxon>BOP clade</taxon>
        <taxon>Pooideae</taxon>
        <taxon>Triticodae</taxon>
        <taxon>Triticeae</taxon>
        <taxon>Triticinae</taxon>
        <taxon>Triticum</taxon>
    </lineage>
</organism>
<dbReference type="Gramene" id="TraesCS7A02G455500.1">
    <property type="protein sequence ID" value="TraesCS7A02G455500.1.cds1"/>
    <property type="gene ID" value="TraesCS7A02G455500"/>
</dbReference>
<reference evidence="2" key="2">
    <citation type="submission" date="2018-10" db="UniProtKB">
        <authorList>
            <consortium name="EnsemblPlants"/>
        </authorList>
    </citation>
    <scope>IDENTIFICATION</scope>
</reference>
<dbReference type="EnsemblPlants" id="TraesCS7A02G455500.1">
    <property type="protein sequence ID" value="TraesCS7A02G455500.1.cds1"/>
    <property type="gene ID" value="TraesCS7A02G455500"/>
</dbReference>
<evidence type="ECO:0000313" key="3">
    <source>
        <dbReference type="Proteomes" id="UP000019116"/>
    </source>
</evidence>
<dbReference type="Gramene" id="TraesSTA7A03G03991840.1">
    <property type="protein sequence ID" value="TraesSTA7A03G03991840.1.CDS1"/>
    <property type="gene ID" value="TraesSTA7A03G03991840"/>
</dbReference>
<dbReference type="OMA" id="RSNTNHK"/>
<dbReference type="Gramene" id="TraesROB_scaffold_013527_01G000200.1">
    <property type="protein sequence ID" value="TraesROB_scaffold_013527_01G000200.1"/>
    <property type="gene ID" value="TraesROB_scaffold_013527_01G000200"/>
</dbReference>